<dbReference type="GO" id="GO:0003676">
    <property type="term" value="F:nucleic acid binding"/>
    <property type="evidence" value="ECO:0007669"/>
    <property type="project" value="InterPro"/>
</dbReference>
<proteinExistence type="predicted"/>
<dbReference type="AlphaFoldDB" id="A0A9D1CV65"/>
<evidence type="ECO:0000313" key="2">
    <source>
        <dbReference type="EMBL" id="HIQ81667.1"/>
    </source>
</evidence>
<keyword evidence="1" id="KW-1133">Transmembrane helix</keyword>
<reference evidence="2" key="1">
    <citation type="submission" date="2020-10" db="EMBL/GenBank/DDBJ databases">
        <authorList>
            <person name="Gilroy R."/>
        </authorList>
    </citation>
    <scope>NUCLEOTIDE SEQUENCE</scope>
    <source>
        <strain evidence="2">ChiSjej6B24-2974</strain>
    </source>
</reference>
<reference evidence="2" key="2">
    <citation type="journal article" date="2021" name="PeerJ">
        <title>Extensive microbial diversity within the chicken gut microbiome revealed by metagenomics and culture.</title>
        <authorList>
            <person name="Gilroy R."/>
            <person name="Ravi A."/>
            <person name="Getino M."/>
            <person name="Pursley I."/>
            <person name="Horton D.L."/>
            <person name="Alikhan N.F."/>
            <person name="Baker D."/>
            <person name="Gharbi K."/>
            <person name="Hall N."/>
            <person name="Watson M."/>
            <person name="Adriaenssens E.M."/>
            <person name="Foster-Nyarko E."/>
            <person name="Jarju S."/>
            <person name="Secka A."/>
            <person name="Antonio M."/>
            <person name="Oren A."/>
            <person name="Chaudhuri R.R."/>
            <person name="La Ragione R."/>
            <person name="Hildebrand F."/>
            <person name="Pallen M.J."/>
        </authorList>
    </citation>
    <scope>NUCLEOTIDE SEQUENCE</scope>
    <source>
        <strain evidence="2">ChiSjej6B24-2974</strain>
    </source>
</reference>
<dbReference type="Proteomes" id="UP000824260">
    <property type="component" value="Unassembled WGS sequence"/>
</dbReference>
<name>A0A9D1CV65_9FIRM</name>
<evidence type="ECO:0000256" key="1">
    <source>
        <dbReference type="SAM" id="Phobius"/>
    </source>
</evidence>
<sequence>MLLMSLVAFCAMGADKLKAKKGAWRIPERVLFALAFFLGAPGAYAGMMVFRHKTQHRLFSVGLPVLSAAEIIFVLWALFAR</sequence>
<dbReference type="InterPro" id="IPR012156">
    <property type="entry name" value="Cold_shock_CspA"/>
</dbReference>
<feature type="transmembrane region" description="Helical" evidence="1">
    <location>
        <begin position="29"/>
        <end position="46"/>
    </location>
</feature>
<comment type="caution">
    <text evidence="2">The sequence shown here is derived from an EMBL/GenBank/DDBJ whole genome shotgun (WGS) entry which is preliminary data.</text>
</comment>
<dbReference type="EMBL" id="DVFZ01000012">
    <property type="protein sequence ID" value="HIQ81667.1"/>
    <property type="molecule type" value="Genomic_DNA"/>
</dbReference>
<keyword evidence="1" id="KW-0472">Membrane</keyword>
<evidence type="ECO:0000313" key="3">
    <source>
        <dbReference type="Proteomes" id="UP000824260"/>
    </source>
</evidence>
<dbReference type="Pfam" id="PF06961">
    <property type="entry name" value="DUF1294"/>
    <property type="match status" value="1"/>
</dbReference>
<gene>
    <name evidence="2" type="ORF">IAA52_01045</name>
</gene>
<feature type="transmembrane region" description="Helical" evidence="1">
    <location>
        <begin position="58"/>
        <end position="79"/>
    </location>
</feature>
<dbReference type="PIRSF" id="PIRSF002599">
    <property type="entry name" value="Cold_shock_A"/>
    <property type="match status" value="1"/>
</dbReference>
<accession>A0A9D1CV65</accession>
<protein>
    <submittedName>
        <fullName evidence="2">DUF1294 domain-containing protein</fullName>
    </submittedName>
</protein>
<keyword evidence="1" id="KW-0812">Transmembrane</keyword>
<dbReference type="InterPro" id="IPR010718">
    <property type="entry name" value="DUF1294"/>
</dbReference>
<organism evidence="2 3">
    <name type="scientific">Candidatus Pullichristensenella stercorigallinarum</name>
    <dbReference type="NCBI Taxonomy" id="2840909"/>
    <lineage>
        <taxon>Bacteria</taxon>
        <taxon>Bacillati</taxon>
        <taxon>Bacillota</taxon>
        <taxon>Clostridia</taxon>
        <taxon>Candidatus Pullichristensenella</taxon>
    </lineage>
</organism>